<gene>
    <name evidence="2" type="ORF">RAK27_19020</name>
</gene>
<evidence type="ECO:0000313" key="3">
    <source>
        <dbReference type="Proteomes" id="UP001290462"/>
    </source>
</evidence>
<dbReference type="Proteomes" id="UP001290462">
    <property type="component" value="Unassembled WGS sequence"/>
</dbReference>
<dbReference type="EMBL" id="JAVBVO010000028">
    <property type="protein sequence ID" value="MDZ5760739.1"/>
    <property type="molecule type" value="Genomic_DNA"/>
</dbReference>
<dbReference type="RefSeq" id="WP_322809891.1">
    <property type="nucleotide sequence ID" value="NZ_JAVBVO010000028.1"/>
</dbReference>
<comment type="caution">
    <text evidence="2">The sequence shown here is derived from an EMBL/GenBank/DDBJ whole genome shotgun (WGS) entry which is preliminary data.</text>
</comment>
<reference evidence="2" key="1">
    <citation type="submission" date="2023-08" db="EMBL/GenBank/DDBJ databases">
        <title>Genomic characterization of piscicolin 126 produced by Carnobacterium maltaromaticum CM22 strain isolated from salmon (Salmo salar).</title>
        <authorList>
            <person name="Gonzalez-Gragera E."/>
            <person name="Garcia-Lopez J.D."/>
            <person name="Teso-Perez C."/>
            <person name="Gimenez-Hernandez I."/>
            <person name="Peralta-Sanchez J.M."/>
            <person name="Valdivia E."/>
            <person name="Montalban-Lopez M."/>
            <person name="Martin-Platero A.M."/>
            <person name="Banos A."/>
            <person name="Martinez-Bueno M."/>
        </authorList>
    </citation>
    <scope>NUCLEOTIDE SEQUENCE</scope>
    <source>
        <strain evidence="2">CM22</strain>
    </source>
</reference>
<accession>A0AAW9K998</accession>
<proteinExistence type="predicted"/>
<dbReference type="Pfam" id="PF06114">
    <property type="entry name" value="Peptidase_M78"/>
    <property type="match status" value="1"/>
</dbReference>
<organism evidence="2 3">
    <name type="scientific">Carnobacterium maltaromaticum</name>
    <name type="common">Carnobacterium piscicola</name>
    <dbReference type="NCBI Taxonomy" id="2751"/>
    <lineage>
        <taxon>Bacteria</taxon>
        <taxon>Bacillati</taxon>
        <taxon>Bacillota</taxon>
        <taxon>Bacilli</taxon>
        <taxon>Lactobacillales</taxon>
        <taxon>Carnobacteriaceae</taxon>
        <taxon>Carnobacterium</taxon>
    </lineage>
</organism>
<feature type="domain" description="IrrE N-terminal-like" evidence="1">
    <location>
        <begin position="25"/>
        <end position="121"/>
    </location>
</feature>
<dbReference type="AlphaFoldDB" id="A0AAW9K998"/>
<sequence>MDEYENLLNEYSKEVDIVETNLFEKVGLYGVYRNGIIFLEHSLNITEKKEILIEEYNHFQKTVGIILDENLIDNAKQENLARRLTYERLLPLESIINCYYDGFIYYHEVADHLSISEELLIEAVNYYKATMGIVFHFRNYMIVFGNTITVQKKELRSV</sequence>
<dbReference type="InterPro" id="IPR010359">
    <property type="entry name" value="IrrE_HExxH"/>
</dbReference>
<name>A0AAW9K998_CARML</name>
<evidence type="ECO:0000259" key="1">
    <source>
        <dbReference type="Pfam" id="PF06114"/>
    </source>
</evidence>
<evidence type="ECO:0000313" key="2">
    <source>
        <dbReference type="EMBL" id="MDZ5760739.1"/>
    </source>
</evidence>
<protein>
    <recommendedName>
        <fullName evidence="1">IrrE N-terminal-like domain-containing protein</fullName>
    </recommendedName>
</protein>